<dbReference type="InterPro" id="IPR002933">
    <property type="entry name" value="Peptidase_M20"/>
</dbReference>
<dbReference type="FunFam" id="3.40.630.10:FF:000018">
    <property type="entry name" value="Aminoacyl-histidine dipeptidase PepD"/>
    <property type="match status" value="1"/>
</dbReference>
<keyword evidence="3" id="KW-0645">Protease</keyword>
<feature type="domain" description="Peptidase M20 dimerisation" evidence="18">
    <location>
        <begin position="208"/>
        <end position="294"/>
    </location>
</feature>
<evidence type="ECO:0000256" key="9">
    <source>
        <dbReference type="ARBA" id="ARBA00036421"/>
    </source>
</evidence>
<dbReference type="Proteomes" id="UP000823661">
    <property type="component" value="Unassembled WGS sequence"/>
</dbReference>
<dbReference type="Pfam" id="PF01546">
    <property type="entry name" value="Peptidase_M20"/>
    <property type="match status" value="1"/>
</dbReference>
<dbReference type="Gene3D" id="3.40.630.10">
    <property type="entry name" value="Zn peptidases"/>
    <property type="match status" value="2"/>
</dbReference>
<keyword evidence="8" id="KW-0170">Cobalt</keyword>
<evidence type="ECO:0000256" key="10">
    <source>
        <dbReference type="ARBA" id="ARBA00038976"/>
    </source>
</evidence>
<comment type="catalytic activity">
    <reaction evidence="9">
        <text>Hydrolysis of dipeptides, preferentially hydrophobic dipeptides including prolyl amino acids.</text>
        <dbReference type="EC" id="3.4.13.18"/>
    </reaction>
</comment>
<evidence type="ECO:0000313" key="20">
    <source>
        <dbReference type="Proteomes" id="UP000823661"/>
    </source>
</evidence>
<protein>
    <recommendedName>
        <fullName evidence="13">Cytosol non-specific dipeptidase</fullName>
        <ecNumber evidence="10">3.4.13.18</ecNumber>
    </recommendedName>
    <alternativeName>
        <fullName evidence="16">Aminoacyl-histidine dipeptidase</fullName>
    </alternativeName>
    <alternativeName>
        <fullName evidence="15">Beta-alanyl-histidine dipeptidase</fullName>
    </alternativeName>
    <alternativeName>
        <fullName evidence="14">Carnosinase</fullName>
    </alternativeName>
    <alternativeName>
        <fullName evidence="11">Peptidase D</fullName>
    </alternativeName>
    <alternativeName>
        <fullName evidence="17">Xaa-His dipeptidase</fullName>
    </alternativeName>
</protein>
<reference evidence="19" key="2">
    <citation type="journal article" date="2021" name="PeerJ">
        <title>Extensive microbial diversity within the chicken gut microbiome revealed by metagenomics and culture.</title>
        <authorList>
            <person name="Gilroy R."/>
            <person name="Ravi A."/>
            <person name="Getino M."/>
            <person name="Pursley I."/>
            <person name="Horton D.L."/>
            <person name="Alikhan N.F."/>
            <person name="Baker D."/>
            <person name="Gharbi K."/>
            <person name="Hall N."/>
            <person name="Watson M."/>
            <person name="Adriaenssens E.M."/>
            <person name="Foster-Nyarko E."/>
            <person name="Jarju S."/>
            <person name="Secka A."/>
            <person name="Antonio M."/>
            <person name="Oren A."/>
            <person name="Chaudhuri R.R."/>
            <person name="La Ragione R."/>
            <person name="Hildebrand F."/>
            <person name="Pallen M.J."/>
        </authorList>
    </citation>
    <scope>NUCLEOTIDE SEQUENCE</scope>
    <source>
        <strain evidence="19">B1-20833</strain>
    </source>
</reference>
<evidence type="ECO:0000256" key="16">
    <source>
        <dbReference type="ARBA" id="ARBA00077688"/>
    </source>
</evidence>
<name>A0A9D9ESK7_9BACT</name>
<keyword evidence="5" id="KW-0378">Hydrolase</keyword>
<dbReference type="PANTHER" id="PTHR43501:SF1">
    <property type="entry name" value="CYTOSOL NON-SPECIFIC DIPEPTIDASE"/>
    <property type="match status" value="1"/>
</dbReference>
<evidence type="ECO:0000256" key="2">
    <source>
        <dbReference type="ARBA" id="ARBA00001947"/>
    </source>
</evidence>
<evidence type="ECO:0000256" key="4">
    <source>
        <dbReference type="ARBA" id="ARBA00022723"/>
    </source>
</evidence>
<evidence type="ECO:0000256" key="13">
    <source>
        <dbReference type="ARBA" id="ARBA00071271"/>
    </source>
</evidence>
<dbReference type="NCBIfam" id="TIGR01893">
    <property type="entry name" value="aa-his-dipept"/>
    <property type="match status" value="1"/>
</dbReference>
<evidence type="ECO:0000256" key="14">
    <source>
        <dbReference type="ARBA" id="ARBA00075285"/>
    </source>
</evidence>
<dbReference type="Pfam" id="PF07687">
    <property type="entry name" value="M20_dimer"/>
    <property type="match status" value="1"/>
</dbReference>
<dbReference type="InterPro" id="IPR011650">
    <property type="entry name" value="Peptidase_M20_dimer"/>
</dbReference>
<dbReference type="EC" id="3.4.13.18" evidence="10"/>
<keyword evidence="4" id="KW-0479">Metal-binding</keyword>
<dbReference type="GO" id="GO:0006508">
    <property type="term" value="P:proteolysis"/>
    <property type="evidence" value="ECO:0007669"/>
    <property type="project" value="UniProtKB-KW"/>
</dbReference>
<dbReference type="PRINTS" id="PR00934">
    <property type="entry name" value="XHISDIPTASE"/>
</dbReference>
<evidence type="ECO:0000256" key="7">
    <source>
        <dbReference type="ARBA" id="ARBA00023049"/>
    </source>
</evidence>
<dbReference type="GO" id="GO:0070573">
    <property type="term" value="F:metallodipeptidase activity"/>
    <property type="evidence" value="ECO:0007669"/>
    <property type="project" value="TreeGrafter"/>
</dbReference>
<dbReference type="GO" id="GO:0005829">
    <property type="term" value="C:cytosol"/>
    <property type="evidence" value="ECO:0007669"/>
    <property type="project" value="TreeGrafter"/>
</dbReference>
<gene>
    <name evidence="19" type="ORF">IAC06_06100</name>
</gene>
<comment type="cofactor">
    <cofactor evidence="2">
        <name>Zn(2+)</name>
        <dbReference type="ChEBI" id="CHEBI:29105"/>
    </cofactor>
</comment>
<reference evidence="19" key="1">
    <citation type="submission" date="2020-10" db="EMBL/GenBank/DDBJ databases">
        <authorList>
            <person name="Gilroy R."/>
        </authorList>
    </citation>
    <scope>NUCLEOTIDE SEQUENCE</scope>
    <source>
        <strain evidence="19">B1-20833</strain>
    </source>
</reference>
<evidence type="ECO:0000256" key="15">
    <source>
        <dbReference type="ARBA" id="ARBA00076004"/>
    </source>
</evidence>
<evidence type="ECO:0000256" key="17">
    <source>
        <dbReference type="ARBA" id="ARBA00078074"/>
    </source>
</evidence>
<dbReference type="InterPro" id="IPR036264">
    <property type="entry name" value="Bact_exopeptidase_dim_dom"/>
</dbReference>
<dbReference type="InterPro" id="IPR001160">
    <property type="entry name" value="Peptidase_M20C"/>
</dbReference>
<dbReference type="SUPFAM" id="SSF53187">
    <property type="entry name" value="Zn-dependent exopeptidases"/>
    <property type="match status" value="1"/>
</dbReference>
<evidence type="ECO:0000256" key="3">
    <source>
        <dbReference type="ARBA" id="ARBA00022670"/>
    </source>
</evidence>
<dbReference type="EMBL" id="JADIMI010000061">
    <property type="protein sequence ID" value="MBO8452437.1"/>
    <property type="molecule type" value="Genomic_DNA"/>
</dbReference>
<keyword evidence="6" id="KW-0862">Zinc</keyword>
<dbReference type="PIRSF" id="PIRSF016599">
    <property type="entry name" value="Xaa-His_dipept"/>
    <property type="match status" value="1"/>
</dbReference>
<keyword evidence="7" id="KW-0482">Metalloprotease</keyword>
<comment type="cofactor">
    <cofactor evidence="1">
        <name>Co(2+)</name>
        <dbReference type="ChEBI" id="CHEBI:48828"/>
    </cofactor>
</comment>
<evidence type="ECO:0000256" key="5">
    <source>
        <dbReference type="ARBA" id="ARBA00022801"/>
    </source>
</evidence>
<organism evidence="19 20">
    <name type="scientific">Candidatus Cryptobacteroides intestinavium</name>
    <dbReference type="NCBI Taxonomy" id="2840766"/>
    <lineage>
        <taxon>Bacteria</taxon>
        <taxon>Pseudomonadati</taxon>
        <taxon>Bacteroidota</taxon>
        <taxon>Bacteroidia</taxon>
        <taxon>Bacteroidales</taxon>
        <taxon>Candidatus Cryptobacteroides</taxon>
    </lineage>
</organism>
<comment type="caution">
    <text evidence="19">The sequence shown here is derived from an EMBL/GenBank/DDBJ whole genome shotgun (WGS) entry which is preliminary data.</text>
</comment>
<dbReference type="FunFam" id="3.40.630.10:FF:000015">
    <property type="entry name" value="Aminoacyl-histidine dipeptidase PepD"/>
    <property type="match status" value="1"/>
</dbReference>
<accession>A0A9D9ESK7</accession>
<evidence type="ECO:0000256" key="11">
    <source>
        <dbReference type="ARBA" id="ARBA00044252"/>
    </source>
</evidence>
<dbReference type="PANTHER" id="PTHR43501">
    <property type="entry name" value="CYTOSOL NON-SPECIFIC DIPEPTIDASE"/>
    <property type="match status" value="1"/>
</dbReference>
<evidence type="ECO:0000313" key="19">
    <source>
        <dbReference type="EMBL" id="MBO8452437.1"/>
    </source>
</evidence>
<evidence type="ECO:0000256" key="8">
    <source>
        <dbReference type="ARBA" id="ARBA00023285"/>
    </source>
</evidence>
<evidence type="ECO:0000256" key="6">
    <source>
        <dbReference type="ARBA" id="ARBA00022833"/>
    </source>
</evidence>
<evidence type="ECO:0000256" key="1">
    <source>
        <dbReference type="ARBA" id="ARBA00001941"/>
    </source>
</evidence>
<dbReference type="CDD" id="cd03890">
    <property type="entry name" value="M20_pepD"/>
    <property type="match status" value="1"/>
</dbReference>
<evidence type="ECO:0000259" key="18">
    <source>
        <dbReference type="Pfam" id="PF07687"/>
    </source>
</evidence>
<dbReference type="GO" id="GO:0046872">
    <property type="term" value="F:metal ion binding"/>
    <property type="evidence" value="ECO:0007669"/>
    <property type="project" value="UniProtKB-KW"/>
</dbReference>
<sequence>MNMELKELNPALVWKNFYALTQIPRPSKKEDRAAEYLYEFGKSLGLESVRDEAGNVIIRKPATPGMEGCKGVILQGHIDMVPQKNADVEHDFEKDPIRAYVDGEWVRAKGTTLGADNGIGVAIAMSVLESKDLRHGPVEVLVTIDEETGMTGARALKPGLLNGDILINLDSETEGELYVGCAGGLDATVEGQYERKGHPAGYGCWSLAAKGMKGGHSGMDIILYRANANKIAARVIYALLTEADVKLVDFEGGTLRNAIPREAFATLYIADAGVEKAKAVFSEVTSAIKTEYAGTDPDMEFILEPYKETEGEVCDPDDCLYVAEDDALRLIRAVIACPDGVERMSSEMPGLVETSNNLAIVKIEKGQFVAKSLLRSSVDSAKDALAERMACVAALAGLKASFDGGYSGWAPNAASPILHTMKEVYARLYGKEPAVMAIHAGLECGILSGAYPHWDMVSCGPTILSPHSPDERVNIASVGRCWDFVKATLENIPQK</sequence>
<proteinExistence type="inferred from homology"/>
<comment type="similarity">
    <text evidence="12">Belongs to the peptidase M20C family.</text>
</comment>
<dbReference type="SUPFAM" id="SSF55031">
    <property type="entry name" value="Bacterial exopeptidase dimerisation domain"/>
    <property type="match status" value="1"/>
</dbReference>
<evidence type="ECO:0000256" key="12">
    <source>
        <dbReference type="ARBA" id="ARBA00061423"/>
    </source>
</evidence>
<dbReference type="AlphaFoldDB" id="A0A9D9ESK7"/>